<comment type="similarity">
    <text evidence="2 7">Belongs to the FPP/GGPP synthase family.</text>
</comment>
<dbReference type="PANTHER" id="PTHR43281:SF1">
    <property type="entry name" value="FARNESYL DIPHOSPHATE SYNTHASE"/>
    <property type="match status" value="1"/>
</dbReference>
<dbReference type="GO" id="GO:0016114">
    <property type="term" value="P:terpenoid biosynthetic process"/>
    <property type="evidence" value="ECO:0007669"/>
    <property type="project" value="UniProtKB-ARBA"/>
</dbReference>
<accession>A0A1E5IHI3</accession>
<dbReference type="EMBL" id="LNVX01000529">
    <property type="protein sequence ID" value="OEG69920.1"/>
    <property type="molecule type" value="Genomic_DNA"/>
</dbReference>
<dbReference type="InterPro" id="IPR053378">
    <property type="entry name" value="Prenyl_diphosphate_synthase"/>
</dbReference>
<evidence type="ECO:0000256" key="4">
    <source>
        <dbReference type="ARBA" id="ARBA00022723"/>
    </source>
</evidence>
<keyword evidence="6" id="KW-0414">Isoprene biosynthesis</keyword>
<dbReference type="SUPFAM" id="SSF48576">
    <property type="entry name" value="Terpenoid synthases"/>
    <property type="match status" value="1"/>
</dbReference>
<dbReference type="InterPro" id="IPR000092">
    <property type="entry name" value="Polyprenyl_synt"/>
</dbReference>
<dbReference type="SFLD" id="SFLDS00005">
    <property type="entry name" value="Isoprenoid_Synthase_Type_I"/>
    <property type="match status" value="1"/>
</dbReference>
<comment type="cofactor">
    <cofactor evidence="1">
        <name>Mg(2+)</name>
        <dbReference type="ChEBI" id="CHEBI:18420"/>
    </cofactor>
</comment>
<evidence type="ECO:0000256" key="6">
    <source>
        <dbReference type="ARBA" id="ARBA00023229"/>
    </source>
</evidence>
<keyword evidence="9" id="KW-1185">Reference proteome</keyword>
<evidence type="ECO:0000313" key="9">
    <source>
        <dbReference type="Proteomes" id="UP000095237"/>
    </source>
</evidence>
<dbReference type="GO" id="GO:0004659">
    <property type="term" value="F:prenyltransferase activity"/>
    <property type="evidence" value="ECO:0007669"/>
    <property type="project" value="InterPro"/>
</dbReference>
<protein>
    <submittedName>
        <fullName evidence="8">Uncharacterized protein</fullName>
    </submittedName>
</protein>
<dbReference type="GO" id="GO:0046872">
    <property type="term" value="F:metal ion binding"/>
    <property type="evidence" value="ECO:0007669"/>
    <property type="project" value="UniProtKB-KW"/>
</dbReference>
<gene>
    <name evidence="8" type="ORF">ATZ36_07045</name>
</gene>
<organism evidence="8 9">
    <name type="scientific">Endomicrobium trichonymphae</name>
    <dbReference type="NCBI Taxonomy" id="1408204"/>
    <lineage>
        <taxon>Bacteria</taxon>
        <taxon>Pseudomonadati</taxon>
        <taxon>Elusimicrobiota</taxon>
        <taxon>Endomicrobiia</taxon>
        <taxon>Endomicrobiales</taxon>
        <taxon>Endomicrobiaceae</taxon>
        <taxon>Candidatus Endomicrobiellum</taxon>
    </lineage>
</organism>
<dbReference type="NCBIfam" id="NF045485">
    <property type="entry name" value="FPPsyn"/>
    <property type="match status" value="1"/>
</dbReference>
<evidence type="ECO:0000256" key="5">
    <source>
        <dbReference type="ARBA" id="ARBA00022842"/>
    </source>
</evidence>
<evidence type="ECO:0000256" key="1">
    <source>
        <dbReference type="ARBA" id="ARBA00001946"/>
    </source>
</evidence>
<evidence type="ECO:0000256" key="7">
    <source>
        <dbReference type="RuleBase" id="RU004466"/>
    </source>
</evidence>
<dbReference type="SFLD" id="SFLDG01017">
    <property type="entry name" value="Polyprenyl_Transferase_Like"/>
    <property type="match status" value="1"/>
</dbReference>
<dbReference type="PROSITE" id="PS00723">
    <property type="entry name" value="POLYPRENYL_SYNTHASE_1"/>
    <property type="match status" value="1"/>
</dbReference>
<evidence type="ECO:0000256" key="3">
    <source>
        <dbReference type="ARBA" id="ARBA00022679"/>
    </source>
</evidence>
<evidence type="ECO:0000256" key="2">
    <source>
        <dbReference type="ARBA" id="ARBA00006706"/>
    </source>
</evidence>
<dbReference type="GO" id="GO:0005737">
    <property type="term" value="C:cytoplasm"/>
    <property type="evidence" value="ECO:0007669"/>
    <property type="project" value="UniProtKB-ARBA"/>
</dbReference>
<dbReference type="InterPro" id="IPR033749">
    <property type="entry name" value="Polyprenyl_synt_CS"/>
</dbReference>
<dbReference type="InterPro" id="IPR008949">
    <property type="entry name" value="Isoprenoid_synthase_dom_sf"/>
</dbReference>
<dbReference type="Gene3D" id="1.10.600.10">
    <property type="entry name" value="Farnesyl Diphosphate Synthase"/>
    <property type="match status" value="1"/>
</dbReference>
<reference evidence="8 9" key="1">
    <citation type="submission" date="2015-11" db="EMBL/GenBank/DDBJ databases">
        <title>Evidence for parallel genomic evolution in an endosymbiosis of termite gut flagellates.</title>
        <authorList>
            <person name="Zheng H."/>
        </authorList>
    </citation>
    <scope>NUCLEOTIDE SEQUENCE [LARGE SCALE GENOMIC DNA]</scope>
    <source>
        <strain evidence="8 9">CET450</strain>
    </source>
</reference>
<evidence type="ECO:0000313" key="8">
    <source>
        <dbReference type="EMBL" id="OEG69920.1"/>
    </source>
</evidence>
<comment type="caution">
    <text evidence="8">The sequence shown here is derived from an EMBL/GenBank/DDBJ whole genome shotgun (WGS) entry which is preliminary data.</text>
</comment>
<dbReference type="Pfam" id="PF00348">
    <property type="entry name" value="polyprenyl_synt"/>
    <property type="match status" value="1"/>
</dbReference>
<keyword evidence="4" id="KW-0479">Metal-binding</keyword>
<dbReference type="PANTHER" id="PTHR43281">
    <property type="entry name" value="FARNESYL DIPHOSPHATE SYNTHASE"/>
    <property type="match status" value="1"/>
</dbReference>
<dbReference type="FunFam" id="1.10.600.10:FF:000001">
    <property type="entry name" value="Geranylgeranyl diphosphate synthase"/>
    <property type="match status" value="1"/>
</dbReference>
<proteinExistence type="inferred from homology"/>
<keyword evidence="3 7" id="KW-0808">Transferase</keyword>
<name>A0A1E5IHI3_ENDTX</name>
<dbReference type="AlphaFoldDB" id="A0A1E5IHI3"/>
<sequence>MKNVDFKKYILQKTEYINSALKKFLPKDNSVVSQGMRYSVLAGGKRLRPILVILAAELFGVEAEKVTPAACAVEYLHTYSLIHDDLPVMDNDDLRRGMPTNHKKFGEAVAILCGDALLTESFNLITKSKSSERNINEAVRILAYYGGYKGMIAGQVEDTLETGKWNRKNKILLGKKLKFIQIQKTAALMVASLKIGAVLAGADKASLKVLEVYGKNAGIAFQIVDDILDLYADKKLLGKEGSDAENDKLTVLSLYGKREAEKKAYEYIRKAKKVLAVFGNKSEIFVHLADHITGRTY</sequence>
<dbReference type="CDD" id="cd00685">
    <property type="entry name" value="Trans_IPPS_HT"/>
    <property type="match status" value="1"/>
</dbReference>
<keyword evidence="5" id="KW-0460">Magnesium</keyword>
<dbReference type="Proteomes" id="UP000095237">
    <property type="component" value="Unassembled WGS sequence"/>
</dbReference>